<feature type="compositionally biased region" description="Acidic residues" evidence="1">
    <location>
        <begin position="437"/>
        <end position="448"/>
    </location>
</feature>
<dbReference type="SMART" id="SM00443">
    <property type="entry name" value="G_patch"/>
    <property type="match status" value="1"/>
</dbReference>
<dbReference type="GO" id="GO:0003676">
    <property type="term" value="F:nucleic acid binding"/>
    <property type="evidence" value="ECO:0007669"/>
    <property type="project" value="UniProtKB-UniRule"/>
</dbReference>
<organism evidence="4 5">
    <name type="scientific">Sphagnurus paluster</name>
    <dbReference type="NCBI Taxonomy" id="117069"/>
    <lineage>
        <taxon>Eukaryota</taxon>
        <taxon>Fungi</taxon>
        <taxon>Dikarya</taxon>
        <taxon>Basidiomycota</taxon>
        <taxon>Agaricomycotina</taxon>
        <taxon>Agaricomycetes</taxon>
        <taxon>Agaricomycetidae</taxon>
        <taxon>Agaricales</taxon>
        <taxon>Tricholomatineae</taxon>
        <taxon>Lyophyllaceae</taxon>
        <taxon>Sphagnurus</taxon>
    </lineage>
</organism>
<proteinExistence type="predicted"/>
<dbReference type="InterPro" id="IPR036867">
    <property type="entry name" value="R3H_dom_sf"/>
</dbReference>
<dbReference type="AlphaFoldDB" id="A0A9P7FXY7"/>
<protein>
    <recommendedName>
        <fullName evidence="6">Protein SQS1</fullName>
    </recommendedName>
</protein>
<dbReference type="InterPro" id="IPR001374">
    <property type="entry name" value="R3H_dom"/>
</dbReference>
<keyword evidence="5" id="KW-1185">Reference proteome</keyword>
<evidence type="ECO:0000313" key="5">
    <source>
        <dbReference type="Proteomes" id="UP000717328"/>
    </source>
</evidence>
<feature type="compositionally biased region" description="Acidic residues" evidence="1">
    <location>
        <begin position="26"/>
        <end position="37"/>
    </location>
</feature>
<evidence type="ECO:0000256" key="1">
    <source>
        <dbReference type="SAM" id="MobiDB-lite"/>
    </source>
</evidence>
<feature type="compositionally biased region" description="Basic and acidic residues" evidence="1">
    <location>
        <begin position="418"/>
        <end position="436"/>
    </location>
</feature>
<feature type="compositionally biased region" description="Acidic residues" evidence="1">
    <location>
        <begin position="456"/>
        <end position="466"/>
    </location>
</feature>
<dbReference type="OrthoDB" id="21470at2759"/>
<sequence>MDRLGDEGEASIPIMDLEQTPQRQGDEEDSTDISLPEEVERPLLRPVIFVPSVLTKTLFQEEEEIFKAIVEDVGEEENSHVPTADRVFRVFSGRAVAPIFDLDDDEELEEIDFNEIGKILDAPTREVQEVNVVEEKFSGIFRDSVHQDMVIDEYLELTESPSKHHEIAPLVIEDVGLLQSNQLGVEQTPDLFTTTHETETLFPTHDAIVKFGNFSCSTDSQRIADLTTSSENTSAPASDLPAESLVEEFKGFFIDTEPTSKEGAQASVTEQFTGFYIDTEPSGFAAPHEGPAPQVDGEDDEIIVYVAPHPRTGRVAPPVSAPSLSTTSILTGTTTFRVPSPEAPVTPKTHLPHAHPPAPDFASVSFAFSTTPKKGRQFVSGASKKAALRQRRQEARATRRRAGGVALFGSFGAIREEAQLHGGRDPRWDERRRGDSDVDWGSELDDSGGDGLAEGMELDPDLDDGDGGSAALRQFVKSMGHDGGRFVTMDDIADGEIMRMEDEANGEERDVGSSGDEEEDEVTDEEAEENAILHAEEEVLMGECADMDLDLEDDSDEDGSDDEGNSPRTGFQARLERLRNRTRGKGKGKQPQPVKMSDSDDDDNEDILLDRWAEDEDFIDEIQMLLDENEDILMGRDRKARNKLFRAVRNGDFEDLEEFKPAPKRKDGYKNLPPDLQAQWQKDRDKKAENKRARALARMALAADPMSSKKGGKKGRKAMLAAAKLDPTIMVLPNRIIDVTTLVQQIRRFIADVGGPQTMSLPPTDKATRKNVHELALAFNLNSISKGKGDARYTTLTKTTRTGLFVDENKAAKIMRRGGGGGGGSGKRGEFMGSNGRGGGGKPMMPRHKEGEEVGKAAPKIGESNLGFKMLAMMGWSEGQRIGVTGGLDVPLTAVIKNTKLGLGATR</sequence>
<feature type="region of interest" description="Disordered" evidence="1">
    <location>
        <begin position="503"/>
        <end position="528"/>
    </location>
</feature>
<dbReference type="PANTHER" id="PTHR14195">
    <property type="entry name" value="G PATCH DOMAIN CONTAINING PROTEIN 2"/>
    <property type="match status" value="1"/>
</dbReference>
<dbReference type="InterPro" id="IPR000467">
    <property type="entry name" value="G_patch_dom"/>
</dbReference>
<feature type="region of interest" description="Disordered" evidence="1">
    <location>
        <begin position="418"/>
        <end position="469"/>
    </location>
</feature>
<feature type="domain" description="G-patch" evidence="2">
    <location>
        <begin position="863"/>
        <end position="907"/>
    </location>
</feature>
<accession>A0A9P7FXY7</accession>
<dbReference type="PROSITE" id="PS50174">
    <property type="entry name" value="G_PATCH"/>
    <property type="match status" value="1"/>
</dbReference>
<feature type="compositionally biased region" description="Acidic residues" evidence="1">
    <location>
        <begin position="515"/>
        <end position="528"/>
    </location>
</feature>
<dbReference type="PROSITE" id="PS51061">
    <property type="entry name" value="R3H"/>
    <property type="match status" value="1"/>
</dbReference>
<dbReference type="EMBL" id="JABCKI010005882">
    <property type="protein sequence ID" value="KAG5636882.1"/>
    <property type="molecule type" value="Genomic_DNA"/>
</dbReference>
<feature type="compositionally biased region" description="Acidic residues" evidence="1">
    <location>
        <begin position="550"/>
        <end position="564"/>
    </location>
</feature>
<dbReference type="Gene3D" id="3.30.1370.50">
    <property type="entry name" value="R3H-like domain"/>
    <property type="match status" value="1"/>
</dbReference>
<feature type="region of interest" description="Disordered" evidence="1">
    <location>
        <begin position="815"/>
        <end position="853"/>
    </location>
</feature>
<gene>
    <name evidence="4" type="ORF">H0H81_006501</name>
</gene>
<dbReference type="InterPro" id="IPR051189">
    <property type="entry name" value="Splicing_assoc_domain"/>
</dbReference>
<evidence type="ECO:0000259" key="2">
    <source>
        <dbReference type="PROSITE" id="PS50174"/>
    </source>
</evidence>
<evidence type="ECO:0000313" key="4">
    <source>
        <dbReference type="EMBL" id="KAG5636882.1"/>
    </source>
</evidence>
<feature type="compositionally biased region" description="Gly residues" evidence="1">
    <location>
        <begin position="817"/>
        <end position="826"/>
    </location>
</feature>
<evidence type="ECO:0008006" key="6">
    <source>
        <dbReference type="Google" id="ProtNLM"/>
    </source>
</evidence>
<dbReference type="Pfam" id="PF01424">
    <property type="entry name" value="R3H"/>
    <property type="match status" value="1"/>
</dbReference>
<feature type="region of interest" description="Disordered" evidence="1">
    <location>
        <begin position="1"/>
        <end position="37"/>
    </location>
</feature>
<feature type="domain" description="R3H" evidence="3">
    <location>
        <begin position="736"/>
        <end position="800"/>
    </location>
</feature>
<dbReference type="Proteomes" id="UP000717328">
    <property type="component" value="Unassembled WGS sequence"/>
</dbReference>
<comment type="caution">
    <text evidence="4">The sequence shown here is derived from an EMBL/GenBank/DDBJ whole genome shotgun (WGS) entry which is preliminary data.</text>
</comment>
<feature type="region of interest" description="Disordered" evidence="1">
    <location>
        <begin position="550"/>
        <end position="606"/>
    </location>
</feature>
<reference evidence="4" key="1">
    <citation type="submission" date="2021-02" db="EMBL/GenBank/DDBJ databases">
        <authorList>
            <person name="Nieuwenhuis M."/>
            <person name="Van De Peppel L.J.J."/>
        </authorList>
    </citation>
    <scope>NUCLEOTIDE SEQUENCE</scope>
    <source>
        <strain evidence="4">D49</strain>
    </source>
</reference>
<dbReference type="SUPFAM" id="SSF82708">
    <property type="entry name" value="R3H domain"/>
    <property type="match status" value="1"/>
</dbReference>
<evidence type="ECO:0000259" key="3">
    <source>
        <dbReference type="PROSITE" id="PS51061"/>
    </source>
</evidence>
<reference evidence="4" key="2">
    <citation type="submission" date="2021-10" db="EMBL/GenBank/DDBJ databases">
        <title>Phylogenomics reveals ancestral predisposition of the termite-cultivated fungus Termitomyces towards a domesticated lifestyle.</title>
        <authorList>
            <person name="Auxier B."/>
            <person name="Grum-Grzhimaylo A."/>
            <person name="Cardenas M.E."/>
            <person name="Lodge J.D."/>
            <person name="Laessoe T."/>
            <person name="Pedersen O."/>
            <person name="Smith M.E."/>
            <person name="Kuyper T.W."/>
            <person name="Franco-Molano E.A."/>
            <person name="Baroni T.J."/>
            <person name="Aanen D.K."/>
        </authorList>
    </citation>
    <scope>NUCLEOTIDE SEQUENCE</scope>
    <source>
        <strain evidence="4">D49</strain>
    </source>
</reference>
<name>A0A9P7FXY7_9AGAR</name>